<dbReference type="GO" id="GO:0003677">
    <property type="term" value="F:DNA binding"/>
    <property type="evidence" value="ECO:0007669"/>
    <property type="project" value="UniProtKB-KW"/>
</dbReference>
<keyword evidence="6" id="KW-1185">Reference proteome</keyword>
<dbReference type="InterPro" id="IPR010992">
    <property type="entry name" value="IHF-like_DNA-bd_dom_sf"/>
</dbReference>
<feature type="compositionally biased region" description="Basic and acidic residues" evidence="2">
    <location>
        <begin position="340"/>
        <end position="351"/>
    </location>
</feature>
<dbReference type="RefSeq" id="WP_098074074.1">
    <property type="nucleotide sequence ID" value="NZ_PDEQ01000001.1"/>
</dbReference>
<feature type="domain" description="SPOR" evidence="4">
    <location>
        <begin position="470"/>
        <end position="553"/>
    </location>
</feature>
<evidence type="ECO:0000313" key="6">
    <source>
        <dbReference type="Proteomes" id="UP000220102"/>
    </source>
</evidence>
<dbReference type="Gene3D" id="3.30.70.1070">
    <property type="entry name" value="Sporulation related repeat"/>
    <property type="match status" value="1"/>
</dbReference>
<feature type="compositionally biased region" description="Basic and acidic residues" evidence="2">
    <location>
        <begin position="156"/>
        <end position="179"/>
    </location>
</feature>
<sequence length="556" mass="59293">MPANIFERIADILGLPTDRSEKLVRAMIREIRKRARKGRGVKIPNLGSFAVEDGQLTFTPAKSLARAVNQRFEGLGDEQVALPELDEQSGTGEGPTTITRGFDMGAWDPLDTGGESTASGTSSTSTSGGADTDEFQIAQEAPDTDEFEIPGGSDQDSNRDAPRDEAPRQEVDASTKEPESDPQWDVGPARSVEEDDSSAEDAFPSPDRLRGEESARDQGSDIDPSAPLSVDDHRAENVDDDSYDDSGFSFSNDPDERAASVDDADADEPNPWAAESAWDLSTVTSSDVDDSDDVGDDPATDPEDPSDYPSYRPPDADEQEAENQPSRSIFDFDEEEEEPDSPKRDAPKTTKIDVASLEDEAEEQETSSSSAATVISVVVILFLALAGGWIVLGQQGIVPAPDRVLGLEKGLTTSSSPSASNDAEEAPSTVSSSQNDASATETGSPQGQADETTAPEETTEAGNNTQRGFDSQQGGFTIAVASRSTRSGAQAMVEQFRRNLADTNLPVDIVTATTNGTTRYRVGVGQFSTRAAANETRRELQTRLPDGAWPVPIDGE</sequence>
<feature type="compositionally biased region" description="Polar residues" evidence="2">
    <location>
        <begin position="411"/>
        <end position="421"/>
    </location>
</feature>
<accession>A0A2A8D2J6</accession>
<proteinExistence type="predicted"/>
<keyword evidence="3" id="KW-0472">Membrane</keyword>
<dbReference type="InterPro" id="IPR036680">
    <property type="entry name" value="SPOR-like_sf"/>
</dbReference>
<feature type="transmembrane region" description="Helical" evidence="3">
    <location>
        <begin position="371"/>
        <end position="392"/>
    </location>
</feature>
<dbReference type="GO" id="GO:0042834">
    <property type="term" value="F:peptidoglycan binding"/>
    <property type="evidence" value="ECO:0007669"/>
    <property type="project" value="InterPro"/>
</dbReference>
<protein>
    <recommendedName>
        <fullName evidence="4">SPOR domain-containing protein</fullName>
    </recommendedName>
</protein>
<feature type="compositionally biased region" description="Acidic residues" evidence="2">
    <location>
        <begin position="287"/>
        <end position="306"/>
    </location>
</feature>
<dbReference type="OrthoDB" id="1496336at2"/>
<dbReference type="EMBL" id="PDEQ01000001">
    <property type="protein sequence ID" value="PEN15175.1"/>
    <property type="molecule type" value="Genomic_DNA"/>
</dbReference>
<feature type="region of interest" description="Disordered" evidence="2">
    <location>
        <begin position="409"/>
        <end position="472"/>
    </location>
</feature>
<comment type="caution">
    <text evidence="5">The sequence shown here is derived from an EMBL/GenBank/DDBJ whole genome shotgun (WGS) entry which is preliminary data.</text>
</comment>
<feature type="compositionally biased region" description="Polar residues" evidence="2">
    <location>
        <begin position="428"/>
        <end position="450"/>
    </location>
</feature>
<dbReference type="Pfam" id="PF05036">
    <property type="entry name" value="SPOR"/>
    <property type="match status" value="1"/>
</dbReference>
<dbReference type="InterPro" id="IPR007730">
    <property type="entry name" value="SPOR-like_dom"/>
</dbReference>
<feature type="compositionally biased region" description="Acidic residues" evidence="2">
    <location>
        <begin position="356"/>
        <end position="365"/>
    </location>
</feature>
<name>A0A2A8D2J6_9BACT</name>
<organism evidence="5 6">
    <name type="scientific">Longibacter salinarum</name>
    <dbReference type="NCBI Taxonomy" id="1850348"/>
    <lineage>
        <taxon>Bacteria</taxon>
        <taxon>Pseudomonadati</taxon>
        <taxon>Rhodothermota</taxon>
        <taxon>Rhodothermia</taxon>
        <taxon>Rhodothermales</taxon>
        <taxon>Salisaetaceae</taxon>
        <taxon>Longibacter</taxon>
    </lineage>
</organism>
<keyword evidence="3" id="KW-1133">Transmembrane helix</keyword>
<evidence type="ECO:0000256" key="3">
    <source>
        <dbReference type="SAM" id="Phobius"/>
    </source>
</evidence>
<keyword evidence="3" id="KW-0812">Transmembrane</keyword>
<evidence type="ECO:0000256" key="2">
    <source>
        <dbReference type="SAM" id="MobiDB-lite"/>
    </source>
</evidence>
<feature type="compositionally biased region" description="Low complexity" evidence="2">
    <location>
        <begin position="112"/>
        <end position="130"/>
    </location>
</feature>
<feature type="region of interest" description="Disordered" evidence="2">
    <location>
        <begin position="78"/>
        <end position="370"/>
    </location>
</feature>
<dbReference type="SUPFAM" id="SSF110997">
    <property type="entry name" value="Sporulation related repeat"/>
    <property type="match status" value="1"/>
</dbReference>
<keyword evidence="1" id="KW-0238">DNA-binding</keyword>
<reference evidence="5 6" key="1">
    <citation type="submission" date="2017-10" db="EMBL/GenBank/DDBJ databases">
        <title>Draft genome of Longibacter Salinarum.</title>
        <authorList>
            <person name="Goh K.M."/>
            <person name="Shamsir M.S."/>
            <person name="Lim S.W."/>
        </authorList>
    </citation>
    <scope>NUCLEOTIDE SEQUENCE [LARGE SCALE GENOMIC DNA]</scope>
    <source>
        <strain evidence="5 6">KCTC 52045</strain>
    </source>
</reference>
<dbReference type="Proteomes" id="UP000220102">
    <property type="component" value="Unassembled WGS sequence"/>
</dbReference>
<feature type="compositionally biased region" description="Polar residues" evidence="2">
    <location>
        <begin position="88"/>
        <end position="99"/>
    </location>
</feature>
<gene>
    <name evidence="5" type="ORF">CRI94_02510</name>
</gene>
<feature type="compositionally biased region" description="Polar residues" evidence="2">
    <location>
        <begin position="462"/>
        <end position="472"/>
    </location>
</feature>
<evidence type="ECO:0000256" key="1">
    <source>
        <dbReference type="ARBA" id="ARBA00023125"/>
    </source>
</evidence>
<evidence type="ECO:0000259" key="4">
    <source>
        <dbReference type="PROSITE" id="PS51724"/>
    </source>
</evidence>
<dbReference type="PROSITE" id="PS51724">
    <property type="entry name" value="SPOR"/>
    <property type="match status" value="1"/>
</dbReference>
<evidence type="ECO:0000313" key="5">
    <source>
        <dbReference type="EMBL" id="PEN15175.1"/>
    </source>
</evidence>
<dbReference type="SUPFAM" id="SSF47729">
    <property type="entry name" value="IHF-like DNA-binding proteins"/>
    <property type="match status" value="1"/>
</dbReference>
<feature type="compositionally biased region" description="Basic and acidic residues" evidence="2">
    <location>
        <begin position="207"/>
        <end position="219"/>
    </location>
</feature>
<dbReference type="AlphaFoldDB" id="A0A2A8D2J6"/>